<feature type="repeat" description="ANK" evidence="3">
    <location>
        <begin position="160"/>
        <end position="189"/>
    </location>
</feature>
<dbReference type="SUPFAM" id="SSF48403">
    <property type="entry name" value="Ankyrin repeat"/>
    <property type="match status" value="1"/>
</dbReference>
<sequence>MSHVDPRTQSPLRPGKSIFGKRPLGCQPNCACCCHSATRMSCRLVAFHMLIGSIRVWYRKQSNQRCTSADCQGTSASQDIRVDYRLPDWLTRATLSMLFSSNVNGNPEAVLRVVNILPETAVHPGSIFGMILSKDNEGIKDLIRRRECSIHDCVGQVVLSPLRLAARLNRYDIVRTLLMAGADPHQTEGASFTMSVASIIVDRFIQGRPKDLEACSQFPIYTYLEDFEFTPLHKLVMTGSHQDLAEALSKPMYLADINRRTLNGRTPLDVAAFRDDPDACELLIRAGADVNLDGCPTALYKACNLDHYHTVERLLTHGASVTAADKNGDCAILHHAQSAKTNFGARTMELLLRHGARVDATRRDGQQPLQQLGTWGDIVLDRINFLLDHGADVNHQDNLGETALLTAIKSFQEVAMALLLERGADPRLASYEGHTVLHKVGIHWNESILIDVLKMKPGLFRSVDVTAKDKSGKTALELFNGRKPPPNAKLRELFARFLTVACQACDDASSSDEDEFVDAQETAT</sequence>
<feature type="repeat" description="ANK" evidence="3">
    <location>
        <begin position="263"/>
        <end position="295"/>
    </location>
</feature>
<accession>A0AAJ0BEG4</accession>
<reference evidence="4" key="1">
    <citation type="submission" date="2023-06" db="EMBL/GenBank/DDBJ databases">
        <title>Genome-scale phylogeny and comparative genomics of the fungal order Sordariales.</title>
        <authorList>
            <consortium name="Lawrence Berkeley National Laboratory"/>
            <person name="Hensen N."/>
            <person name="Bonometti L."/>
            <person name="Westerberg I."/>
            <person name="Brannstrom I.O."/>
            <person name="Guillou S."/>
            <person name="Cros-Aarteil S."/>
            <person name="Calhoun S."/>
            <person name="Haridas S."/>
            <person name="Kuo A."/>
            <person name="Mondo S."/>
            <person name="Pangilinan J."/>
            <person name="Riley R."/>
            <person name="Labutti K."/>
            <person name="Andreopoulos B."/>
            <person name="Lipzen A."/>
            <person name="Chen C."/>
            <person name="Yanf M."/>
            <person name="Daum C."/>
            <person name="Ng V."/>
            <person name="Clum A."/>
            <person name="Steindorff A."/>
            <person name="Ohm R."/>
            <person name="Martin F."/>
            <person name="Silar P."/>
            <person name="Natvig D."/>
            <person name="Lalanne C."/>
            <person name="Gautier V."/>
            <person name="Ament-Velasquez S.L."/>
            <person name="Kruys A."/>
            <person name="Hutchinson M.I."/>
            <person name="Powell A.J."/>
            <person name="Barry K."/>
            <person name="Miller A.N."/>
            <person name="Grigoriev I.V."/>
            <person name="Debuchy R."/>
            <person name="Gladieux P."/>
            <person name="Thoren M.H."/>
            <person name="Johannesson H."/>
        </authorList>
    </citation>
    <scope>NUCLEOTIDE SEQUENCE</scope>
    <source>
        <strain evidence="4">PSN4</strain>
    </source>
</reference>
<evidence type="ECO:0000313" key="5">
    <source>
        <dbReference type="Proteomes" id="UP001239445"/>
    </source>
</evidence>
<dbReference type="EMBL" id="MU839832">
    <property type="protein sequence ID" value="KAK1756497.1"/>
    <property type="molecule type" value="Genomic_DNA"/>
</dbReference>
<dbReference type="Proteomes" id="UP001239445">
    <property type="component" value="Unassembled WGS sequence"/>
</dbReference>
<dbReference type="InterPro" id="IPR036770">
    <property type="entry name" value="Ankyrin_rpt-contain_sf"/>
</dbReference>
<comment type="caution">
    <text evidence="4">The sequence shown here is derived from an EMBL/GenBank/DDBJ whole genome shotgun (WGS) entry which is preliminary data.</text>
</comment>
<evidence type="ECO:0000256" key="2">
    <source>
        <dbReference type="ARBA" id="ARBA00023043"/>
    </source>
</evidence>
<keyword evidence="5" id="KW-1185">Reference proteome</keyword>
<feature type="repeat" description="ANK" evidence="3">
    <location>
        <begin position="297"/>
        <end position="326"/>
    </location>
</feature>
<dbReference type="PANTHER" id="PTHR24171">
    <property type="entry name" value="ANKYRIN REPEAT DOMAIN-CONTAINING PROTEIN 39-RELATED"/>
    <property type="match status" value="1"/>
</dbReference>
<proteinExistence type="predicted"/>
<keyword evidence="1" id="KW-0677">Repeat</keyword>
<dbReference type="AlphaFoldDB" id="A0AAJ0BEG4"/>
<keyword evidence="2 3" id="KW-0040">ANK repeat</keyword>
<feature type="repeat" description="ANK" evidence="3">
    <location>
        <begin position="364"/>
        <end position="398"/>
    </location>
</feature>
<organism evidence="4 5">
    <name type="scientific">Echria macrotheca</name>
    <dbReference type="NCBI Taxonomy" id="438768"/>
    <lineage>
        <taxon>Eukaryota</taxon>
        <taxon>Fungi</taxon>
        <taxon>Dikarya</taxon>
        <taxon>Ascomycota</taxon>
        <taxon>Pezizomycotina</taxon>
        <taxon>Sordariomycetes</taxon>
        <taxon>Sordariomycetidae</taxon>
        <taxon>Sordariales</taxon>
        <taxon>Schizotheciaceae</taxon>
        <taxon>Echria</taxon>
    </lineage>
</organism>
<dbReference type="Pfam" id="PF00023">
    <property type="entry name" value="Ank"/>
    <property type="match status" value="2"/>
</dbReference>
<evidence type="ECO:0000256" key="3">
    <source>
        <dbReference type="PROSITE-ProRule" id="PRU00023"/>
    </source>
</evidence>
<dbReference type="PROSITE" id="PS50297">
    <property type="entry name" value="ANK_REP_REGION"/>
    <property type="match status" value="1"/>
</dbReference>
<gene>
    <name evidence="4" type="ORF">QBC47DRAFT_187220</name>
</gene>
<dbReference type="PROSITE" id="PS50088">
    <property type="entry name" value="ANK_REPEAT"/>
    <property type="match status" value="4"/>
</dbReference>
<dbReference type="Pfam" id="PF12796">
    <property type="entry name" value="Ank_2"/>
    <property type="match status" value="2"/>
</dbReference>
<name>A0AAJ0BEG4_9PEZI</name>
<evidence type="ECO:0000313" key="4">
    <source>
        <dbReference type="EMBL" id="KAK1756497.1"/>
    </source>
</evidence>
<dbReference type="PANTHER" id="PTHR24171:SF9">
    <property type="entry name" value="ANKYRIN REPEAT DOMAIN-CONTAINING PROTEIN 39"/>
    <property type="match status" value="1"/>
</dbReference>
<dbReference type="Gene3D" id="1.25.40.20">
    <property type="entry name" value="Ankyrin repeat-containing domain"/>
    <property type="match status" value="2"/>
</dbReference>
<evidence type="ECO:0000256" key="1">
    <source>
        <dbReference type="ARBA" id="ARBA00022737"/>
    </source>
</evidence>
<dbReference type="InterPro" id="IPR002110">
    <property type="entry name" value="Ankyrin_rpt"/>
</dbReference>
<protein>
    <submittedName>
        <fullName evidence="4">Ankyrin repeat-containing domain protein</fullName>
    </submittedName>
</protein>
<dbReference type="SMART" id="SM00248">
    <property type="entry name" value="ANK"/>
    <property type="match status" value="7"/>
</dbReference>